<evidence type="ECO:0000256" key="12">
    <source>
        <dbReference type="ARBA" id="ARBA00023180"/>
    </source>
</evidence>
<dbReference type="Proteomes" id="UP000002280">
    <property type="component" value="Chromosome 5"/>
</dbReference>
<comment type="catalytic activity">
    <reaction evidence="17">
        <text>3 Na(+)(out) + phosphate(out) = 3 Na(+)(in) + phosphate(in)</text>
        <dbReference type="Rhea" id="RHEA:71255"/>
        <dbReference type="ChEBI" id="CHEBI:29101"/>
        <dbReference type="ChEBI" id="CHEBI:43474"/>
    </reaction>
    <physiologicalReaction direction="left-to-right" evidence="17">
        <dbReference type="Rhea" id="RHEA:71256"/>
    </physiologicalReaction>
</comment>
<dbReference type="GO" id="GO:0030643">
    <property type="term" value="P:intracellular phosphate ion homeostasis"/>
    <property type="evidence" value="ECO:0000318"/>
    <property type="project" value="GO_Central"/>
</dbReference>
<dbReference type="GO" id="GO:0016324">
    <property type="term" value="C:apical plasma membrane"/>
    <property type="evidence" value="ECO:0000318"/>
    <property type="project" value="GO_Central"/>
</dbReference>
<keyword evidence="9" id="KW-0406">Ion transport</keyword>
<dbReference type="GO" id="GO:0005436">
    <property type="term" value="F:sodium:phosphate symporter activity"/>
    <property type="evidence" value="ECO:0000318"/>
    <property type="project" value="GO_Central"/>
</dbReference>
<dbReference type="GeneTree" id="ENSGT00950000183177"/>
<gene>
    <name evidence="20" type="primary">LOC100012635</name>
</gene>
<reference evidence="20 21" key="1">
    <citation type="journal article" date="2007" name="Nature">
        <title>Genome of the marsupial Monodelphis domestica reveals innovation in non-coding sequences.</title>
        <authorList>
            <person name="Mikkelsen T.S."/>
            <person name="Wakefield M.J."/>
            <person name="Aken B."/>
            <person name="Amemiya C.T."/>
            <person name="Chang J.L."/>
            <person name="Duke S."/>
            <person name="Garber M."/>
            <person name="Gentles A.J."/>
            <person name="Goodstadt L."/>
            <person name="Heger A."/>
            <person name="Jurka J."/>
            <person name="Kamal M."/>
            <person name="Mauceli E."/>
            <person name="Searle S.M."/>
            <person name="Sharpe T."/>
            <person name="Baker M.L."/>
            <person name="Batzer M.A."/>
            <person name="Benos P.V."/>
            <person name="Belov K."/>
            <person name="Clamp M."/>
            <person name="Cook A."/>
            <person name="Cuff J."/>
            <person name="Das R."/>
            <person name="Davidow L."/>
            <person name="Deakin J.E."/>
            <person name="Fazzari M.J."/>
            <person name="Glass J.L."/>
            <person name="Grabherr M."/>
            <person name="Greally J.M."/>
            <person name="Gu W."/>
            <person name="Hore T.A."/>
            <person name="Huttley G.A."/>
            <person name="Kleber M."/>
            <person name="Jirtle R.L."/>
            <person name="Koina E."/>
            <person name="Lee J.T."/>
            <person name="Mahony S."/>
            <person name="Marra M.A."/>
            <person name="Miller R.D."/>
            <person name="Nicholls R.D."/>
            <person name="Oda M."/>
            <person name="Papenfuss A.T."/>
            <person name="Parra Z.E."/>
            <person name="Pollock D.D."/>
            <person name="Ray D.A."/>
            <person name="Schein J.E."/>
            <person name="Speed T.P."/>
            <person name="Thompson K."/>
            <person name="VandeBerg J.L."/>
            <person name="Wade C.M."/>
            <person name="Walker J.A."/>
            <person name="Waters P.D."/>
            <person name="Webber C."/>
            <person name="Weidman J.R."/>
            <person name="Xie X."/>
            <person name="Zody M.C."/>
            <person name="Baldwin J."/>
            <person name="Abdouelleil A."/>
            <person name="Abdulkadir J."/>
            <person name="Abebe A."/>
            <person name="Abera B."/>
            <person name="Abreu J."/>
            <person name="Acer S.C."/>
            <person name="Aftuck L."/>
            <person name="Alexander A."/>
            <person name="An P."/>
            <person name="Anderson E."/>
            <person name="Anderson S."/>
            <person name="Arachi H."/>
            <person name="Azer M."/>
            <person name="Bachantsang P."/>
            <person name="Barry A."/>
            <person name="Bayul T."/>
            <person name="Berlin A."/>
            <person name="Bessette D."/>
            <person name="Bloom T."/>
            <person name="Bloom T."/>
            <person name="Boguslavskiy L."/>
            <person name="Bonnet C."/>
            <person name="Boukhgalter B."/>
            <person name="Bourzgui I."/>
            <person name="Brown A."/>
            <person name="Cahill P."/>
            <person name="Channer S."/>
            <person name="Cheshatsang Y."/>
            <person name="Chuda L."/>
            <person name="Citroen M."/>
            <person name="Collymore A."/>
            <person name="Cooke P."/>
            <person name="Costello M."/>
            <person name="D'Aco K."/>
            <person name="Daza R."/>
            <person name="De Haan G."/>
            <person name="DeGray S."/>
            <person name="DeMaso C."/>
            <person name="Dhargay N."/>
            <person name="Dooley K."/>
            <person name="Dooley E."/>
            <person name="Doricent M."/>
            <person name="Dorje P."/>
            <person name="Dorjee K."/>
            <person name="Dupes A."/>
            <person name="Elong R."/>
            <person name="Falk J."/>
            <person name="Farina A."/>
            <person name="Faro S."/>
            <person name="Ferguson D."/>
            <person name="Fisher S."/>
            <person name="Foley C.D."/>
            <person name="Franke A."/>
            <person name="Friedrich D."/>
            <person name="Gadbois L."/>
            <person name="Gearin G."/>
            <person name="Gearin C.R."/>
            <person name="Giannoukos G."/>
            <person name="Goode T."/>
            <person name="Graham J."/>
            <person name="Grandbois E."/>
            <person name="Grewal S."/>
            <person name="Gyaltsen K."/>
            <person name="Hafez N."/>
            <person name="Hagos B."/>
            <person name="Hall J."/>
            <person name="Henson C."/>
            <person name="Hollinger A."/>
            <person name="Honan T."/>
            <person name="Huard M.D."/>
            <person name="Hughes L."/>
            <person name="Hurhula B."/>
            <person name="Husby M.E."/>
            <person name="Kamat A."/>
            <person name="Kanga B."/>
            <person name="Kashin S."/>
            <person name="Khazanovich D."/>
            <person name="Kisner P."/>
            <person name="Lance K."/>
            <person name="Lara M."/>
            <person name="Lee W."/>
            <person name="Lennon N."/>
            <person name="Letendre F."/>
            <person name="LeVine R."/>
            <person name="Lipovsky A."/>
            <person name="Liu X."/>
            <person name="Liu J."/>
            <person name="Liu S."/>
            <person name="Lokyitsang T."/>
            <person name="Lokyitsang Y."/>
            <person name="Lubonja R."/>
            <person name="Lui A."/>
            <person name="MacDonald P."/>
            <person name="Magnisalis V."/>
            <person name="Maru K."/>
            <person name="Matthews C."/>
            <person name="McCusker W."/>
            <person name="McDonough S."/>
            <person name="Mehta T."/>
            <person name="Meldrim J."/>
            <person name="Meneus L."/>
            <person name="Mihai O."/>
            <person name="Mihalev A."/>
            <person name="Mihova T."/>
            <person name="Mittelman R."/>
            <person name="Mlenga V."/>
            <person name="Montmayeur A."/>
            <person name="Mulrain L."/>
            <person name="Navidi A."/>
            <person name="Naylor J."/>
            <person name="Negash T."/>
            <person name="Nguyen T."/>
            <person name="Nguyen N."/>
            <person name="Nicol R."/>
            <person name="Norbu C."/>
            <person name="Norbu N."/>
            <person name="Novod N."/>
            <person name="O'Neill B."/>
            <person name="Osman S."/>
            <person name="Markiewicz E."/>
            <person name="Oyono O.L."/>
            <person name="Patti C."/>
            <person name="Phunkhang P."/>
            <person name="Pierre F."/>
            <person name="Priest M."/>
            <person name="Raghuraman S."/>
            <person name="Rege F."/>
            <person name="Reyes R."/>
            <person name="Rise C."/>
            <person name="Rogov P."/>
            <person name="Ross K."/>
            <person name="Ryan E."/>
            <person name="Settipalli S."/>
            <person name="Shea T."/>
            <person name="Sherpa N."/>
            <person name="Shi L."/>
            <person name="Shih D."/>
            <person name="Sparrow T."/>
            <person name="Spaulding J."/>
            <person name="Stalker J."/>
            <person name="Stange-Thomann N."/>
            <person name="Stavropoulos S."/>
            <person name="Stone C."/>
            <person name="Strader C."/>
            <person name="Tesfaye S."/>
            <person name="Thomson T."/>
            <person name="Thoulutsang Y."/>
            <person name="Thoulutsang D."/>
            <person name="Topham K."/>
            <person name="Topping I."/>
            <person name="Tsamla T."/>
            <person name="Vassiliev H."/>
            <person name="Vo A."/>
            <person name="Wangchuk T."/>
            <person name="Wangdi T."/>
            <person name="Weiand M."/>
            <person name="Wilkinson J."/>
            <person name="Wilson A."/>
            <person name="Yadav S."/>
            <person name="Young G."/>
            <person name="Yu Q."/>
            <person name="Zembek L."/>
            <person name="Zhong D."/>
            <person name="Zimmer A."/>
            <person name="Zwirko Z."/>
            <person name="Jaffe D.B."/>
            <person name="Alvarez P."/>
            <person name="Brockman W."/>
            <person name="Butler J."/>
            <person name="Chin C."/>
            <person name="Gnerre S."/>
            <person name="MacCallum I."/>
            <person name="Graves J.A."/>
            <person name="Ponting C.P."/>
            <person name="Breen M."/>
            <person name="Samollow P.B."/>
            <person name="Lander E.S."/>
            <person name="Lindblad-Toh K."/>
        </authorList>
    </citation>
    <scope>NUCLEOTIDE SEQUENCE [LARGE SCALE GENOMIC DNA]</scope>
</reference>
<keyword evidence="10 19" id="KW-0472">Membrane</keyword>
<evidence type="ECO:0000256" key="7">
    <source>
        <dbReference type="ARBA" id="ARBA00022847"/>
    </source>
</evidence>
<feature type="transmembrane region" description="Helical" evidence="19">
    <location>
        <begin position="64"/>
        <end position="95"/>
    </location>
</feature>
<proteinExistence type="inferred from homology"/>
<keyword evidence="13" id="KW-0739">Sodium transport</keyword>
<comment type="similarity">
    <text evidence="2">Belongs to the SLC34A transporter family.</text>
</comment>
<dbReference type="OMA" id="NWTITEN"/>
<dbReference type="PANTHER" id="PTHR10010">
    <property type="entry name" value="SOLUTE CARRIER FAMILY 34 SODIUM PHOSPHATE , MEMBER 2-RELATED"/>
    <property type="match status" value="1"/>
</dbReference>
<feature type="transmembrane region" description="Helical" evidence="19">
    <location>
        <begin position="444"/>
        <end position="463"/>
    </location>
</feature>
<keyword evidence="21" id="KW-1185">Reference proteome</keyword>
<feature type="transmembrane region" description="Helical" evidence="19">
    <location>
        <begin position="333"/>
        <end position="355"/>
    </location>
</feature>
<dbReference type="Bgee" id="ENSMODG00000000304">
    <property type="expression patterns" value="Expressed in spermatocyte and 2 other cell types or tissues"/>
</dbReference>
<keyword evidence="12" id="KW-0325">Glycoprotein</keyword>
<dbReference type="GO" id="GO:0031982">
    <property type="term" value="C:vesicle"/>
    <property type="evidence" value="ECO:0000318"/>
    <property type="project" value="GO_Central"/>
</dbReference>
<keyword evidence="4" id="KW-0813">Transport</keyword>
<evidence type="ECO:0000256" key="2">
    <source>
        <dbReference type="ARBA" id="ARBA00005808"/>
    </source>
</evidence>
<evidence type="ECO:0000313" key="21">
    <source>
        <dbReference type="Proteomes" id="UP000002280"/>
    </source>
</evidence>
<evidence type="ECO:0000256" key="10">
    <source>
        <dbReference type="ARBA" id="ARBA00023136"/>
    </source>
</evidence>
<organism evidence="20 21">
    <name type="scientific">Monodelphis domestica</name>
    <name type="common">Gray short-tailed opossum</name>
    <dbReference type="NCBI Taxonomy" id="13616"/>
    <lineage>
        <taxon>Eukaryota</taxon>
        <taxon>Metazoa</taxon>
        <taxon>Chordata</taxon>
        <taxon>Craniata</taxon>
        <taxon>Vertebrata</taxon>
        <taxon>Euteleostomi</taxon>
        <taxon>Mammalia</taxon>
        <taxon>Metatheria</taxon>
        <taxon>Didelphimorphia</taxon>
        <taxon>Didelphidae</taxon>
        <taxon>Monodelphis</taxon>
    </lineage>
</organism>
<dbReference type="HOGENOM" id="CLU_025063_1_1_1"/>
<dbReference type="PANTHER" id="PTHR10010:SF23">
    <property type="entry name" value="SODIUM-DEPENDENT PHOSPHATE TRANSPORT PROTEIN 2B"/>
    <property type="match status" value="1"/>
</dbReference>
<evidence type="ECO:0000256" key="17">
    <source>
        <dbReference type="ARBA" id="ARBA00034042"/>
    </source>
</evidence>
<name>F6WA61_MONDO</name>
<dbReference type="RefSeq" id="XP_007496706.1">
    <property type="nucleotide sequence ID" value="XM_007496644.3"/>
</dbReference>
<evidence type="ECO:0000256" key="8">
    <source>
        <dbReference type="ARBA" id="ARBA00022989"/>
    </source>
</evidence>
<keyword evidence="13" id="KW-0915">Sodium</keyword>
<evidence type="ECO:0000256" key="5">
    <source>
        <dbReference type="ARBA" id="ARBA00022475"/>
    </source>
</evidence>
<evidence type="ECO:0000256" key="11">
    <source>
        <dbReference type="ARBA" id="ARBA00023157"/>
    </source>
</evidence>
<keyword evidence="7" id="KW-0769">Symport</keyword>
<dbReference type="GO" id="GO:0005903">
    <property type="term" value="C:brush border"/>
    <property type="evidence" value="ECO:0000318"/>
    <property type="project" value="GO_Central"/>
</dbReference>
<sequence>MPETNFTEKIIPVFGAILKVILLLVFFFFFICSLDILISAFQLIGGKVAGELFFDGSIFYNPLASLMVGVLVTVLVQSSNISISIIISIVSSSVLTVEKAIPMIMGANIGTSVTSTIVTLIQAGDRDEFGRAFAGATVHDFFNWLSVLVLLPLEEITSYHYHLSNIIVKSFKIKGGDDGPKLLKVLTDSLTKLFIQLDKKVLAEIAAGNQEAKNKSLIKIWCKTFENVIFSNVTVPSPENCTSPTLCWTEGNMTWTLMNTTYEENIAKCKHLFVSTNLSDSAIGLILLPLSMLILGTSLIILIKVLKSELWGPVTAMIKKTINTDFPSPFTWMAGYLAILVGAGMTFIVQSSSVFTSTITPLVGLGVISLERAYPLTLGSNIGTTTTAILAALASPGNTLQDSLQISLCHFFFNISGVILWYPVPFMRLPIHFARSLGDITATYRWFAFIYLIFCFFLGPLLMLEISLAGWPVLLAVGIPMLFLLFMLLFIHTFDALHILPSWMTSLKPWNNMISRITGNRTTAQISAFATDCFSCPGTGHSLSTRWSREGQTNQNKVSEKFDDSEVIADKSQSGI</sequence>
<keyword evidence="8 19" id="KW-1133">Transmembrane helix</keyword>
<evidence type="ECO:0000256" key="13">
    <source>
        <dbReference type="ARBA" id="ARBA00023201"/>
    </source>
</evidence>
<feature type="transmembrane region" description="Helical" evidence="19">
    <location>
        <begin position="376"/>
        <end position="397"/>
    </location>
</feature>
<evidence type="ECO:0000256" key="1">
    <source>
        <dbReference type="ARBA" id="ARBA00004424"/>
    </source>
</evidence>
<dbReference type="Pfam" id="PF02690">
    <property type="entry name" value="Na_Pi_cotrans"/>
    <property type="match status" value="2"/>
</dbReference>
<reference evidence="20" key="3">
    <citation type="submission" date="2025-09" db="UniProtKB">
        <authorList>
            <consortium name="Ensembl"/>
        </authorList>
    </citation>
    <scope>IDENTIFICATION</scope>
</reference>
<dbReference type="STRING" id="13616.ENSMODP00000000362"/>
<feature type="transmembrane region" description="Helical" evidence="19">
    <location>
        <begin position="403"/>
        <end position="424"/>
    </location>
</feature>
<evidence type="ECO:0000256" key="4">
    <source>
        <dbReference type="ARBA" id="ARBA00022448"/>
    </source>
</evidence>
<dbReference type="InParanoid" id="F6WA61"/>
<evidence type="ECO:0000256" key="3">
    <source>
        <dbReference type="ARBA" id="ARBA00020024"/>
    </source>
</evidence>
<evidence type="ECO:0000313" key="20">
    <source>
        <dbReference type="Ensembl" id="ENSMODP00000000362.3"/>
    </source>
</evidence>
<dbReference type="InterPro" id="IPR003841">
    <property type="entry name" value="Na/Pi_transpt"/>
</dbReference>
<keyword evidence="11" id="KW-1015">Disulfide bond</keyword>
<evidence type="ECO:0000256" key="16">
    <source>
        <dbReference type="ARBA" id="ARBA00031843"/>
    </source>
</evidence>
<keyword evidence="5" id="KW-1003">Cell membrane</keyword>
<evidence type="ECO:0000256" key="6">
    <source>
        <dbReference type="ARBA" id="ARBA00022692"/>
    </source>
</evidence>
<comment type="subcellular location">
    <subcellularLocation>
        <location evidence="1">Apical cell membrane</location>
        <topology evidence="1">Multi-pass membrane protein</topology>
    </subcellularLocation>
</comment>
<dbReference type="Ensembl" id="ENSMODT00000000369.3">
    <property type="protein sequence ID" value="ENSMODP00000000362.3"/>
    <property type="gene ID" value="ENSMODG00000000304.3"/>
</dbReference>
<evidence type="ECO:0000256" key="14">
    <source>
        <dbReference type="ARBA" id="ARBA00029612"/>
    </source>
</evidence>
<feature type="transmembrane region" description="Helical" evidence="19">
    <location>
        <begin position="282"/>
        <end position="303"/>
    </location>
</feature>
<keyword evidence="6 19" id="KW-0812">Transmembrane</keyword>
<feature type="transmembrane region" description="Helical" evidence="19">
    <location>
        <begin position="469"/>
        <end position="491"/>
    </location>
</feature>
<protein>
    <recommendedName>
        <fullName evidence="3">Sodium-dependent phosphate transport protein 2B</fullName>
    </recommendedName>
    <alternativeName>
        <fullName evidence="16">Na(+)-dependent phosphate cotransporter 2B</fullName>
    </alternativeName>
    <alternativeName>
        <fullName evidence="14">Sodium/phosphate cotransporter 2B</fullName>
    </alternativeName>
    <alternativeName>
        <fullName evidence="15">Solute carrier family 34 member 2</fullName>
    </alternativeName>
</protein>
<accession>F6WA61</accession>
<feature type="transmembrane region" description="Helical" evidence="19">
    <location>
        <begin position="20"/>
        <end position="44"/>
    </location>
</feature>
<evidence type="ECO:0000256" key="15">
    <source>
        <dbReference type="ARBA" id="ARBA00029768"/>
    </source>
</evidence>
<evidence type="ECO:0000256" key="19">
    <source>
        <dbReference type="SAM" id="Phobius"/>
    </source>
</evidence>
<dbReference type="NCBIfam" id="TIGR01013">
    <property type="entry name" value="2a58"/>
    <property type="match status" value="1"/>
</dbReference>
<dbReference type="GeneID" id="100012635"/>
<dbReference type="eggNOG" id="ENOG502QQ3I">
    <property type="taxonomic scope" value="Eukaryota"/>
</dbReference>
<comment type="function">
    <text evidence="18">Involved in actively transporting phosphate into cells via Na(+) cotransport.</text>
</comment>
<evidence type="ECO:0000256" key="9">
    <source>
        <dbReference type="ARBA" id="ARBA00023065"/>
    </source>
</evidence>
<dbReference type="AlphaFoldDB" id="F6WA61"/>
<dbReference type="GO" id="GO:0044341">
    <property type="term" value="P:sodium-dependent phosphate transport"/>
    <property type="evidence" value="ECO:0000318"/>
    <property type="project" value="GO_Central"/>
</dbReference>
<reference evidence="20" key="2">
    <citation type="submission" date="2025-08" db="UniProtKB">
        <authorList>
            <consortium name="Ensembl"/>
        </authorList>
    </citation>
    <scope>IDENTIFICATION</scope>
</reference>
<evidence type="ECO:0000256" key="18">
    <source>
        <dbReference type="ARBA" id="ARBA00034091"/>
    </source>
</evidence>
<dbReference type="OrthoDB" id="76259at2759"/>